<dbReference type="EMBL" id="CP019791">
    <property type="protein sequence ID" value="AQT67380.1"/>
    <property type="molecule type" value="Genomic_DNA"/>
</dbReference>
<name>A0A1U9NIG9_9BACT</name>
<keyword evidence="5" id="KW-1185">Reference proteome</keyword>
<dbReference type="GO" id="GO:0008168">
    <property type="term" value="F:methyltransferase activity"/>
    <property type="evidence" value="ECO:0007669"/>
    <property type="project" value="UniProtKB-KW"/>
</dbReference>
<gene>
    <name evidence="4" type="ORF">STSP2_00524</name>
</gene>
<dbReference type="RefSeq" id="WP_146659577.1">
    <property type="nucleotide sequence ID" value="NZ_CP019791.1"/>
</dbReference>
<keyword evidence="4" id="KW-0489">Methyltransferase</keyword>
<dbReference type="GO" id="GO:0032259">
    <property type="term" value="P:methylation"/>
    <property type="evidence" value="ECO:0007669"/>
    <property type="project" value="UniProtKB-KW"/>
</dbReference>
<keyword evidence="1" id="KW-0677">Repeat</keyword>
<protein>
    <submittedName>
        <fullName evidence="4">Putative methyltransferase (Contains TPR repeat)</fullName>
    </submittedName>
</protein>
<dbReference type="OrthoDB" id="263522at2"/>
<dbReference type="InterPro" id="IPR051012">
    <property type="entry name" value="CellSynth/LPSAsmb/PSIAsmb"/>
</dbReference>
<evidence type="ECO:0000313" key="4">
    <source>
        <dbReference type="EMBL" id="AQT67380.1"/>
    </source>
</evidence>
<dbReference type="Pfam" id="PF13424">
    <property type="entry name" value="TPR_12"/>
    <property type="match status" value="1"/>
</dbReference>
<keyword evidence="4" id="KW-0808">Transferase</keyword>
<organism evidence="4 5">
    <name type="scientific">Anaerohalosphaera lusitana</name>
    <dbReference type="NCBI Taxonomy" id="1936003"/>
    <lineage>
        <taxon>Bacteria</taxon>
        <taxon>Pseudomonadati</taxon>
        <taxon>Planctomycetota</taxon>
        <taxon>Phycisphaerae</taxon>
        <taxon>Sedimentisphaerales</taxon>
        <taxon>Anaerohalosphaeraceae</taxon>
        <taxon>Anaerohalosphaera</taxon>
    </lineage>
</organism>
<dbReference type="PANTHER" id="PTHR45586">
    <property type="entry name" value="TPR REPEAT-CONTAINING PROTEIN PA4667"/>
    <property type="match status" value="1"/>
</dbReference>
<dbReference type="Proteomes" id="UP000189674">
    <property type="component" value="Chromosome"/>
</dbReference>
<accession>A0A1U9NIG9</accession>
<dbReference type="InterPro" id="IPR019734">
    <property type="entry name" value="TPR_rpt"/>
</dbReference>
<dbReference type="PROSITE" id="PS50005">
    <property type="entry name" value="TPR"/>
    <property type="match status" value="1"/>
</dbReference>
<sequence>MAGTQTGDDLEKALAFFERAEEVAASDNFDYAIEMYLEGLRRAPDALEQGHLPLRQLALKRQARGGKKPTVVEKMKHMGGKTPVEELVNASYLFAKDPDNTHYAETLLKAAVKGNYRRTAEWIAQLVFEANRASEKPSFATYMLLKDCYIKLQQFGMAVSACRHGVQMKPNDEALQLELRNLSAQMTMQKGKYNGKGDFTGSIKDRERQQELIEAERPRHSEDKKKEVVNQARAAYKENPDSVDNIVSLADAMFGLGTAQGHNDAILFLKRAYEKKGEFAIKKRWHELKMRRLRILIQLAKTKAKQEPENAKRRQDVMALAEQYNKEELRYWEACVEHYPTDLRMKYDYGICLIKNGLYDEAIPVLQEAQREPGKRVAAMDETGLCFFLKGWYQDAIDIFQEAFRLCEVRDSDLAKDIRYNLARSYEEDGQSEKALEYYRKLAQLDFKYKDVSQRVENLRKSGK</sequence>
<dbReference type="KEGG" id="alus:STSP2_00524"/>
<dbReference type="Pfam" id="PF13432">
    <property type="entry name" value="TPR_16"/>
    <property type="match status" value="1"/>
</dbReference>
<evidence type="ECO:0000256" key="1">
    <source>
        <dbReference type="ARBA" id="ARBA00022737"/>
    </source>
</evidence>
<dbReference type="SUPFAM" id="SSF48452">
    <property type="entry name" value="TPR-like"/>
    <property type="match status" value="2"/>
</dbReference>
<proteinExistence type="predicted"/>
<dbReference type="Gene3D" id="1.25.40.10">
    <property type="entry name" value="Tetratricopeptide repeat domain"/>
    <property type="match status" value="2"/>
</dbReference>
<evidence type="ECO:0000313" key="5">
    <source>
        <dbReference type="Proteomes" id="UP000189674"/>
    </source>
</evidence>
<dbReference type="SMART" id="SM00028">
    <property type="entry name" value="TPR"/>
    <property type="match status" value="5"/>
</dbReference>
<evidence type="ECO:0000256" key="2">
    <source>
        <dbReference type="ARBA" id="ARBA00022803"/>
    </source>
</evidence>
<evidence type="ECO:0000256" key="3">
    <source>
        <dbReference type="PROSITE-ProRule" id="PRU00339"/>
    </source>
</evidence>
<dbReference type="PANTHER" id="PTHR45586:SF1">
    <property type="entry name" value="LIPOPOLYSACCHARIDE ASSEMBLY PROTEIN B"/>
    <property type="match status" value="1"/>
</dbReference>
<keyword evidence="2 3" id="KW-0802">TPR repeat</keyword>
<dbReference type="STRING" id="1936003.STSP2_00524"/>
<feature type="repeat" description="TPR" evidence="3">
    <location>
        <begin position="416"/>
        <end position="449"/>
    </location>
</feature>
<dbReference type="AlphaFoldDB" id="A0A1U9NIG9"/>
<dbReference type="InterPro" id="IPR011990">
    <property type="entry name" value="TPR-like_helical_dom_sf"/>
</dbReference>
<reference evidence="5" key="1">
    <citation type="submission" date="2017-02" db="EMBL/GenBank/DDBJ databases">
        <title>Comparative genomics and description of representatives of a novel lineage of planctomycetes thriving in anoxic sediments.</title>
        <authorList>
            <person name="Spring S."/>
            <person name="Bunk B."/>
            <person name="Sproer C."/>
        </authorList>
    </citation>
    <scope>NUCLEOTIDE SEQUENCE [LARGE SCALE GENOMIC DNA]</scope>
    <source>
        <strain evidence="5">ST-NAGAB-D1</strain>
    </source>
</reference>